<dbReference type="InterPro" id="IPR022742">
    <property type="entry name" value="Hydrolase_4"/>
</dbReference>
<dbReference type="AlphaFoldDB" id="A0A1H8BND7"/>
<keyword evidence="3" id="KW-1185">Reference proteome</keyword>
<feature type="domain" description="Serine aminopeptidase S33" evidence="1">
    <location>
        <begin position="27"/>
        <end position="291"/>
    </location>
</feature>
<protein>
    <submittedName>
        <fullName evidence="2">Lysophospholipase, alpha-beta hydrolase superfamily</fullName>
    </submittedName>
</protein>
<evidence type="ECO:0000313" key="2">
    <source>
        <dbReference type="EMBL" id="SEM84411.1"/>
    </source>
</evidence>
<gene>
    <name evidence="2" type="ORF">SAMN05444955_102281</name>
</gene>
<name>A0A1H8BND7_9BACL</name>
<dbReference type="STRING" id="1173111.SAMN05444955_102281"/>
<evidence type="ECO:0000313" key="3">
    <source>
        <dbReference type="Proteomes" id="UP000199695"/>
    </source>
</evidence>
<dbReference type="Proteomes" id="UP000199695">
    <property type="component" value="Unassembled WGS sequence"/>
</dbReference>
<dbReference type="InterPro" id="IPR029058">
    <property type="entry name" value="AB_hydrolase_fold"/>
</dbReference>
<reference evidence="2 3" key="1">
    <citation type="submission" date="2016-10" db="EMBL/GenBank/DDBJ databases">
        <authorList>
            <person name="de Groot N.N."/>
        </authorList>
    </citation>
    <scope>NUCLEOTIDE SEQUENCE [LARGE SCALE GENOMIC DNA]</scope>
    <source>
        <strain evidence="2 3">DSM 46701</strain>
    </source>
</reference>
<dbReference type="Gene3D" id="3.40.50.1820">
    <property type="entry name" value="alpha/beta hydrolase"/>
    <property type="match status" value="1"/>
</dbReference>
<organism evidence="2 3">
    <name type="scientific">Lihuaxuella thermophila</name>
    <dbReference type="NCBI Taxonomy" id="1173111"/>
    <lineage>
        <taxon>Bacteria</taxon>
        <taxon>Bacillati</taxon>
        <taxon>Bacillota</taxon>
        <taxon>Bacilli</taxon>
        <taxon>Bacillales</taxon>
        <taxon>Thermoactinomycetaceae</taxon>
        <taxon>Lihuaxuella</taxon>
    </lineage>
</organism>
<evidence type="ECO:0000259" key="1">
    <source>
        <dbReference type="Pfam" id="PF12146"/>
    </source>
</evidence>
<dbReference type="SUPFAM" id="SSF53474">
    <property type="entry name" value="alpha/beta-Hydrolases"/>
    <property type="match status" value="1"/>
</dbReference>
<dbReference type="GO" id="GO:0016787">
    <property type="term" value="F:hydrolase activity"/>
    <property type="evidence" value="ECO:0007669"/>
    <property type="project" value="UniProtKB-KW"/>
</dbReference>
<accession>A0A1H8BND7</accession>
<dbReference type="InterPro" id="IPR051044">
    <property type="entry name" value="MAG_DAG_Lipase"/>
</dbReference>
<dbReference type="RefSeq" id="WP_089965332.1">
    <property type="nucleotide sequence ID" value="NZ_FOCQ01000002.1"/>
</dbReference>
<dbReference type="OrthoDB" id="9806902at2"/>
<dbReference type="EMBL" id="FOCQ01000002">
    <property type="protein sequence ID" value="SEM84411.1"/>
    <property type="molecule type" value="Genomic_DNA"/>
</dbReference>
<sequence length="313" mass="35645">MEPASFTFPSGDNTLIFVNKWTAVSEKPVGVVQIAHGMAEHSKRYGEFAKALTNEGYAVYANDHRGHGQTAGCKENLGFFADEDGWERVVDDMYRLTRIIKKEHPGLPVFLFGHSMGSFLSRRYIQKYGQELSGVILSGTGADQGILSSIGIGIVKLEMRIKGKKAPSRLLHFLSFGNFNKRFKPNRTPFDWLSRDEREVDKYIQDPYCGWLPTTGFFCDLLTGIKQLDHPEQISRVPKDLPIFLFSGDQDPVGLYTRGVLKTYRNLKKAGIRDISYKFYEEGRHEMLNEINRDEVYQDIINWLKARTPTSSS</sequence>
<keyword evidence="2" id="KW-0378">Hydrolase</keyword>
<dbReference type="PANTHER" id="PTHR11614">
    <property type="entry name" value="PHOSPHOLIPASE-RELATED"/>
    <property type="match status" value="1"/>
</dbReference>
<dbReference type="Pfam" id="PF12146">
    <property type="entry name" value="Hydrolase_4"/>
    <property type="match status" value="1"/>
</dbReference>
<proteinExistence type="predicted"/>